<evidence type="ECO:0000313" key="1">
    <source>
        <dbReference type="EMBL" id="PAU67926.1"/>
    </source>
</evidence>
<reference evidence="1 2" key="1">
    <citation type="journal article" date="2017" name="ISME J.">
        <title>Unveiling bifidobacterial biogeography across the mammalian branch of the tree of life.</title>
        <authorList>
            <person name="Milani C."/>
            <person name="Mangifesta M."/>
            <person name="Mancabelli L."/>
            <person name="Lugli G.A."/>
            <person name="James K."/>
            <person name="Duranti S."/>
            <person name="Turroni F."/>
            <person name="Ferrario C."/>
            <person name="Ossiprandi M.C."/>
            <person name="van Sinderen D."/>
            <person name="Ventura M."/>
        </authorList>
    </citation>
    <scope>NUCLEOTIDE SEQUENCE [LARGE SCALE GENOMIC DNA]</scope>
    <source>
        <strain evidence="2">Ham19E</strain>
    </source>
</reference>
<dbReference type="Proteomes" id="UP000218399">
    <property type="component" value="Unassembled WGS sequence"/>
</dbReference>
<keyword evidence="2" id="KW-1185">Reference proteome</keyword>
<evidence type="ECO:0000313" key="2">
    <source>
        <dbReference type="Proteomes" id="UP000218399"/>
    </source>
</evidence>
<organism evidence="1 2">
    <name type="scientific">Bifidobacterium criceti</name>
    <dbReference type="NCBI Taxonomy" id="1960969"/>
    <lineage>
        <taxon>Bacteria</taxon>
        <taxon>Bacillati</taxon>
        <taxon>Actinomycetota</taxon>
        <taxon>Actinomycetes</taxon>
        <taxon>Bifidobacteriales</taxon>
        <taxon>Bifidobacteriaceae</taxon>
        <taxon>Bifidobacterium</taxon>
    </lineage>
</organism>
<name>A0A2A2EG72_9BIFI</name>
<proteinExistence type="predicted"/>
<dbReference type="AlphaFoldDB" id="A0A2A2EG72"/>
<sequence length="34" mass="4028">MTRRQQRWRVPFPLSSLLVAILTCHGTKDVDDMR</sequence>
<protein>
    <submittedName>
        <fullName evidence="1">Uncharacterized protein</fullName>
    </submittedName>
</protein>
<comment type="caution">
    <text evidence="1">The sequence shown here is derived from an EMBL/GenBank/DDBJ whole genome shotgun (WGS) entry which is preliminary data.</text>
</comment>
<accession>A0A2A2EG72</accession>
<gene>
    <name evidence="1" type="ORF">B1526_0901</name>
</gene>
<dbReference type="EMBL" id="MVOH01000008">
    <property type="protein sequence ID" value="PAU67926.1"/>
    <property type="molecule type" value="Genomic_DNA"/>
</dbReference>